<evidence type="ECO:0000256" key="10">
    <source>
        <dbReference type="ARBA" id="ARBA00029447"/>
    </source>
</evidence>
<keyword evidence="7 13" id="KW-1133">Transmembrane helix</keyword>
<dbReference type="Pfam" id="PF00015">
    <property type="entry name" value="MCPsignal"/>
    <property type="match status" value="1"/>
</dbReference>
<evidence type="ECO:0000259" key="14">
    <source>
        <dbReference type="PROSITE" id="PS50111"/>
    </source>
</evidence>
<keyword evidence="9 11" id="KW-0807">Transducer</keyword>
<keyword evidence="8 13" id="KW-0472">Membrane</keyword>
<keyword evidence="17" id="KW-1185">Reference proteome</keyword>
<dbReference type="FunFam" id="1.10.287.950:FF:000001">
    <property type="entry name" value="Methyl-accepting chemotaxis sensory transducer"/>
    <property type="match status" value="1"/>
</dbReference>
<dbReference type="PANTHER" id="PTHR43531">
    <property type="entry name" value="PROTEIN ICFG"/>
    <property type="match status" value="1"/>
</dbReference>
<evidence type="ECO:0000256" key="13">
    <source>
        <dbReference type="SAM" id="Phobius"/>
    </source>
</evidence>
<dbReference type="SUPFAM" id="SSF58104">
    <property type="entry name" value="Methyl-accepting chemotaxis protein (MCP) signaling domain"/>
    <property type="match status" value="1"/>
</dbReference>
<dbReference type="InterPro" id="IPR003122">
    <property type="entry name" value="Tar_rcpt_lig-bd"/>
</dbReference>
<gene>
    <name evidence="16" type="ORF">GW590_03565</name>
</gene>
<proteinExistence type="inferred from homology"/>
<protein>
    <submittedName>
        <fullName evidence="16">Methyl-accepting chemotaxis protein</fullName>
    </submittedName>
</protein>
<name>A0A848MFK4_9GAMM</name>
<reference evidence="16 17" key="2">
    <citation type="submission" date="2020-06" db="EMBL/GenBank/DDBJ databases">
        <title>Polyphasic characterization of a Rahnella strain isolated from tree sap.</title>
        <authorList>
            <person name="Kim I.S."/>
        </authorList>
    </citation>
    <scope>NUCLEOTIDE SEQUENCE [LARGE SCALE GENOMIC DNA]</scope>
    <source>
        <strain evidence="16 17">SAP-1</strain>
    </source>
</reference>
<dbReference type="InterPro" id="IPR035440">
    <property type="entry name" value="4HB_MCP_dom_sf"/>
</dbReference>
<dbReference type="PROSITE" id="PS50111">
    <property type="entry name" value="CHEMOTAXIS_TRANSDUC_2"/>
    <property type="match status" value="1"/>
</dbReference>
<dbReference type="InterPro" id="IPR004090">
    <property type="entry name" value="Chemotax_Me-accpt_rcpt"/>
</dbReference>
<keyword evidence="4" id="KW-0145">Chemotaxis</keyword>
<dbReference type="CDD" id="cd11386">
    <property type="entry name" value="MCP_signal"/>
    <property type="match status" value="1"/>
</dbReference>
<dbReference type="GO" id="GO:0005886">
    <property type="term" value="C:plasma membrane"/>
    <property type="evidence" value="ECO:0007669"/>
    <property type="project" value="UniProtKB-SubCell"/>
</dbReference>
<keyword evidence="3" id="KW-0488">Methylation</keyword>
<keyword evidence="6 13" id="KW-0812">Transmembrane</keyword>
<dbReference type="EMBL" id="JAADJU010000001">
    <property type="protein sequence ID" value="NMP25951.1"/>
    <property type="molecule type" value="Genomic_DNA"/>
</dbReference>
<dbReference type="PROSITE" id="PS50885">
    <property type="entry name" value="HAMP"/>
    <property type="match status" value="1"/>
</dbReference>
<evidence type="ECO:0000256" key="3">
    <source>
        <dbReference type="ARBA" id="ARBA00022481"/>
    </source>
</evidence>
<evidence type="ECO:0000313" key="16">
    <source>
        <dbReference type="EMBL" id="NMP25951.1"/>
    </source>
</evidence>
<reference evidence="16 17" key="1">
    <citation type="submission" date="2020-01" db="EMBL/GenBank/DDBJ databases">
        <authorList>
            <person name="Lee S.D."/>
        </authorList>
    </citation>
    <scope>NUCLEOTIDE SEQUENCE [LARGE SCALE GENOMIC DNA]</scope>
    <source>
        <strain evidence="16 17">SAP-1</strain>
    </source>
</reference>
<keyword evidence="12" id="KW-0175">Coiled coil</keyword>
<evidence type="ECO:0000256" key="9">
    <source>
        <dbReference type="ARBA" id="ARBA00023224"/>
    </source>
</evidence>
<evidence type="ECO:0000256" key="8">
    <source>
        <dbReference type="ARBA" id="ARBA00023136"/>
    </source>
</evidence>
<organism evidence="16 17">
    <name type="scientific">Rouxiella aceris</name>
    <dbReference type="NCBI Taxonomy" id="2703884"/>
    <lineage>
        <taxon>Bacteria</taxon>
        <taxon>Pseudomonadati</taxon>
        <taxon>Pseudomonadota</taxon>
        <taxon>Gammaproteobacteria</taxon>
        <taxon>Enterobacterales</taxon>
        <taxon>Yersiniaceae</taxon>
        <taxon>Rouxiella</taxon>
    </lineage>
</organism>
<dbReference type="SUPFAM" id="SSF47170">
    <property type="entry name" value="Aspartate receptor, ligand-binding domain"/>
    <property type="match status" value="1"/>
</dbReference>
<evidence type="ECO:0000256" key="7">
    <source>
        <dbReference type="ARBA" id="ARBA00022989"/>
    </source>
</evidence>
<accession>A0A848MFK4</accession>
<dbReference type="InterPro" id="IPR003660">
    <property type="entry name" value="HAMP_dom"/>
</dbReference>
<dbReference type="GO" id="GO:0006935">
    <property type="term" value="P:chemotaxis"/>
    <property type="evidence" value="ECO:0007669"/>
    <property type="project" value="UniProtKB-KW"/>
</dbReference>
<dbReference type="AlphaFoldDB" id="A0A848MFK4"/>
<dbReference type="Proteomes" id="UP000585363">
    <property type="component" value="Unassembled WGS sequence"/>
</dbReference>
<dbReference type="RefSeq" id="WP_169401614.1">
    <property type="nucleotide sequence ID" value="NZ_JAADJU010000001.1"/>
</dbReference>
<evidence type="ECO:0000259" key="15">
    <source>
        <dbReference type="PROSITE" id="PS50885"/>
    </source>
</evidence>
<dbReference type="Gene3D" id="1.10.287.950">
    <property type="entry name" value="Methyl-accepting chemotaxis protein"/>
    <property type="match status" value="1"/>
</dbReference>
<comment type="similarity">
    <text evidence="10">Belongs to the methyl-accepting chemotaxis (MCP) protein family.</text>
</comment>
<sequence>MKVLKNISFRKMIMIILTIFSLIWGMTTYLTFNNFNTIDGLLNQTLLQKGSYRLLVRGNDQYFRATTRMLRAMDYRQTADNAEADKTFASADAAVKISQDMLAQFRVSQHPGVSDEVIQAMVGDWDALLNKAIVPMLAAAKNNQPDQFRDLFRKTYPQLSVQFGATAEKYSQAIQSNILVEQSQAQVAYNKYILLSALFAGIITLLLTDRYLVNFLDKPVSMIKRHLETLTAGKLDIELSDFGRNSVGQLIPYIRAMQKHLRDTVEAISQSSDSIYTSTNQIKQGNEELSGRTDQQAAALQQTAASMEELTSTVKNNAENVRQARRLTETTQLTAKKGGDTTSTVVNTMHTISENSKKISDITSVINSIAFQTNILALNAAVESARAGEHGRGFAVVASEVRALAQRSASAAKEIEGLINESVVRVKAGVEQVQDAGNAMSMIIQSVEQVNHLMGEISVASEEQSRGIEQIGLAMTEMDGVTHQNATLVQQAATNAADLEQEAEQLRNTIATFELGNLKDAQLVAKVRNLGRMPQLSIGTSSGSDNWEKF</sequence>
<evidence type="ECO:0000256" key="11">
    <source>
        <dbReference type="PROSITE-ProRule" id="PRU00284"/>
    </source>
</evidence>
<feature type="coiled-coil region" evidence="12">
    <location>
        <begin position="489"/>
        <end position="516"/>
    </location>
</feature>
<keyword evidence="5" id="KW-0997">Cell inner membrane</keyword>
<dbReference type="InterPro" id="IPR051310">
    <property type="entry name" value="MCP_chemotaxis"/>
</dbReference>
<evidence type="ECO:0000256" key="1">
    <source>
        <dbReference type="ARBA" id="ARBA00004429"/>
    </source>
</evidence>
<dbReference type="PRINTS" id="PR00260">
    <property type="entry name" value="CHEMTRNSDUCR"/>
</dbReference>
<dbReference type="Pfam" id="PF02203">
    <property type="entry name" value="TarH"/>
    <property type="match status" value="1"/>
</dbReference>
<comment type="caution">
    <text evidence="16">The sequence shown here is derived from an EMBL/GenBank/DDBJ whole genome shotgun (WGS) entry which is preliminary data.</text>
</comment>
<evidence type="ECO:0000256" key="2">
    <source>
        <dbReference type="ARBA" id="ARBA00022475"/>
    </source>
</evidence>
<feature type="domain" description="HAMP" evidence="15">
    <location>
        <begin position="214"/>
        <end position="266"/>
    </location>
</feature>
<dbReference type="GO" id="GO:0004888">
    <property type="term" value="F:transmembrane signaling receptor activity"/>
    <property type="evidence" value="ECO:0007669"/>
    <property type="project" value="InterPro"/>
</dbReference>
<evidence type="ECO:0000256" key="5">
    <source>
        <dbReference type="ARBA" id="ARBA00022519"/>
    </source>
</evidence>
<comment type="subcellular location">
    <subcellularLocation>
        <location evidence="1">Cell inner membrane</location>
        <topology evidence="1">Multi-pass membrane protein</topology>
    </subcellularLocation>
</comment>
<feature type="transmembrane region" description="Helical" evidence="13">
    <location>
        <begin position="12"/>
        <end position="32"/>
    </location>
</feature>
<keyword evidence="2" id="KW-1003">Cell membrane</keyword>
<evidence type="ECO:0000256" key="6">
    <source>
        <dbReference type="ARBA" id="ARBA00022692"/>
    </source>
</evidence>
<feature type="domain" description="Methyl-accepting transducer" evidence="14">
    <location>
        <begin position="271"/>
        <end position="500"/>
    </location>
</feature>
<evidence type="ECO:0000256" key="4">
    <source>
        <dbReference type="ARBA" id="ARBA00022500"/>
    </source>
</evidence>
<dbReference type="InterPro" id="IPR004089">
    <property type="entry name" value="MCPsignal_dom"/>
</dbReference>
<dbReference type="GO" id="GO:0007165">
    <property type="term" value="P:signal transduction"/>
    <property type="evidence" value="ECO:0007669"/>
    <property type="project" value="UniProtKB-KW"/>
</dbReference>
<evidence type="ECO:0000256" key="12">
    <source>
        <dbReference type="SAM" id="Coils"/>
    </source>
</evidence>
<dbReference type="PANTHER" id="PTHR43531:SF14">
    <property type="entry name" value="METHYL-ACCEPTING CHEMOTAXIS PROTEIN I-RELATED"/>
    <property type="match status" value="1"/>
</dbReference>
<evidence type="ECO:0000313" key="17">
    <source>
        <dbReference type="Proteomes" id="UP000585363"/>
    </source>
</evidence>
<dbReference type="SMART" id="SM00283">
    <property type="entry name" value="MA"/>
    <property type="match status" value="1"/>
</dbReference>